<organism evidence="9 10">
    <name type="scientific">Anaeromyces robustus</name>
    <dbReference type="NCBI Taxonomy" id="1754192"/>
    <lineage>
        <taxon>Eukaryota</taxon>
        <taxon>Fungi</taxon>
        <taxon>Fungi incertae sedis</taxon>
        <taxon>Chytridiomycota</taxon>
        <taxon>Chytridiomycota incertae sedis</taxon>
        <taxon>Neocallimastigomycetes</taxon>
        <taxon>Neocallimastigales</taxon>
        <taxon>Neocallimastigaceae</taxon>
        <taxon>Anaeromyces</taxon>
    </lineage>
</organism>
<dbReference type="SUPFAM" id="SSF54211">
    <property type="entry name" value="Ribosomal protein S5 domain 2-like"/>
    <property type="match status" value="1"/>
</dbReference>
<feature type="binding site" evidence="8">
    <location>
        <position position="111"/>
    </location>
    <ligand>
        <name>ATP</name>
        <dbReference type="ChEBI" id="CHEBI:30616"/>
    </ligand>
</feature>
<feature type="binding site" evidence="8">
    <location>
        <position position="254"/>
    </location>
    <ligand>
        <name>ATP</name>
        <dbReference type="ChEBI" id="CHEBI:30616"/>
    </ligand>
</feature>
<comment type="subcellular location">
    <subcellularLocation>
        <location evidence="1">Cytoplasm</location>
    </subcellularLocation>
</comment>
<dbReference type="PIRSF" id="PIRSF002583">
    <property type="entry name" value="Hsp90"/>
    <property type="match status" value="1"/>
</dbReference>
<dbReference type="Pfam" id="PF00183">
    <property type="entry name" value="HSP90"/>
    <property type="match status" value="1"/>
</dbReference>
<feature type="binding site" evidence="8">
    <location>
        <begin position="180"/>
        <end position="181"/>
    </location>
    <ligand>
        <name>ATP</name>
        <dbReference type="ChEBI" id="CHEBI:30616"/>
    </ligand>
</feature>
<dbReference type="GO" id="GO:0051082">
    <property type="term" value="F:unfolded protein binding"/>
    <property type="evidence" value="ECO:0007669"/>
    <property type="project" value="InterPro"/>
</dbReference>
<evidence type="ECO:0000313" key="9">
    <source>
        <dbReference type="EMBL" id="ORX79066.1"/>
    </source>
</evidence>
<feature type="binding site" evidence="8">
    <location>
        <position position="404"/>
    </location>
    <ligand>
        <name>ATP</name>
        <dbReference type="ChEBI" id="CHEBI:30616"/>
    </ligand>
</feature>
<evidence type="ECO:0000256" key="8">
    <source>
        <dbReference type="PIRSR" id="PIRSR002583-1"/>
    </source>
</evidence>
<dbReference type="Pfam" id="PF13589">
    <property type="entry name" value="HATPase_c_3"/>
    <property type="match status" value="1"/>
</dbReference>
<comment type="caution">
    <text evidence="9">The sequence shown here is derived from an EMBL/GenBank/DDBJ whole genome shotgun (WGS) entry which is preliminary data.</text>
</comment>
<dbReference type="STRING" id="1754192.A0A1Y1X0X5"/>
<reference evidence="9 10" key="1">
    <citation type="submission" date="2016-08" db="EMBL/GenBank/DDBJ databases">
        <title>A Parts List for Fungal Cellulosomes Revealed by Comparative Genomics.</title>
        <authorList>
            <consortium name="DOE Joint Genome Institute"/>
            <person name="Haitjema C.H."/>
            <person name="Gilmore S.P."/>
            <person name="Henske J.K."/>
            <person name="Solomon K.V."/>
            <person name="De Groot R."/>
            <person name="Kuo A."/>
            <person name="Mondo S.J."/>
            <person name="Salamov A.A."/>
            <person name="Labutti K."/>
            <person name="Zhao Z."/>
            <person name="Chiniquy J."/>
            <person name="Barry K."/>
            <person name="Brewer H.M."/>
            <person name="Purvine S.O."/>
            <person name="Wright A.T."/>
            <person name="Boxma B."/>
            <person name="Van Alen T."/>
            <person name="Hackstein J.H."/>
            <person name="Baker S.E."/>
            <person name="Grigoriev I.V."/>
            <person name="O'Malley M.A."/>
        </authorList>
    </citation>
    <scope>NUCLEOTIDE SEQUENCE [LARGE SCALE GENOMIC DNA]</scope>
    <source>
        <strain evidence="9 10">S4</strain>
    </source>
</reference>
<dbReference type="Gene3D" id="3.30.230.80">
    <property type="match status" value="1"/>
</dbReference>
<feature type="binding site" evidence="8">
    <location>
        <position position="115"/>
    </location>
    <ligand>
        <name>ATP</name>
        <dbReference type="ChEBI" id="CHEBI:30616"/>
    </ligand>
</feature>
<dbReference type="AlphaFoldDB" id="A0A1Y1X0X5"/>
<dbReference type="PANTHER" id="PTHR11528">
    <property type="entry name" value="HEAT SHOCK PROTEIN 90 FAMILY MEMBER"/>
    <property type="match status" value="1"/>
</dbReference>
<evidence type="ECO:0000256" key="7">
    <source>
        <dbReference type="ARBA" id="ARBA00023186"/>
    </source>
</evidence>
<dbReference type="Gene3D" id="3.30.565.10">
    <property type="entry name" value="Histidine kinase-like ATPase, C-terminal domain"/>
    <property type="match status" value="1"/>
</dbReference>
<dbReference type="InterPro" id="IPR037196">
    <property type="entry name" value="HSP90_C"/>
</dbReference>
<evidence type="ECO:0000256" key="1">
    <source>
        <dbReference type="ARBA" id="ARBA00004496"/>
    </source>
</evidence>
<dbReference type="Gene3D" id="3.40.50.11260">
    <property type="match status" value="1"/>
</dbReference>
<gene>
    <name evidence="9" type="ORF">BCR32DRAFT_222098</name>
</gene>
<keyword evidence="10" id="KW-1185">Reference proteome</keyword>
<reference evidence="9 10" key="2">
    <citation type="submission" date="2016-08" db="EMBL/GenBank/DDBJ databases">
        <title>Pervasive Adenine N6-methylation of Active Genes in Fungi.</title>
        <authorList>
            <consortium name="DOE Joint Genome Institute"/>
            <person name="Mondo S.J."/>
            <person name="Dannebaum R.O."/>
            <person name="Kuo R.C."/>
            <person name="Labutti K."/>
            <person name="Haridas S."/>
            <person name="Kuo A."/>
            <person name="Salamov A."/>
            <person name="Ahrendt S.R."/>
            <person name="Lipzen A."/>
            <person name="Sullivan W."/>
            <person name="Andreopoulos W.B."/>
            <person name="Clum A."/>
            <person name="Lindquist E."/>
            <person name="Daum C."/>
            <person name="Ramamoorthy G.K."/>
            <person name="Gryganskyi A."/>
            <person name="Culley D."/>
            <person name="Magnuson J.K."/>
            <person name="James T.Y."/>
            <person name="O'Malley M.A."/>
            <person name="Stajich J.E."/>
            <person name="Spatafora J.W."/>
            <person name="Visel A."/>
            <person name="Grigoriev I.V."/>
        </authorList>
    </citation>
    <scope>NUCLEOTIDE SEQUENCE [LARGE SCALE GENOMIC DNA]</scope>
    <source>
        <strain evidence="9 10">S4</strain>
    </source>
</reference>
<proteinExistence type="inferred from homology"/>
<dbReference type="NCBIfam" id="NF003555">
    <property type="entry name" value="PRK05218.1"/>
    <property type="match status" value="1"/>
</dbReference>
<feature type="binding site" evidence="8">
    <location>
        <position position="165"/>
    </location>
    <ligand>
        <name>ATP</name>
        <dbReference type="ChEBI" id="CHEBI:30616"/>
    </ligand>
</feature>
<dbReference type="GO" id="GO:0016887">
    <property type="term" value="F:ATP hydrolysis activity"/>
    <property type="evidence" value="ECO:0007669"/>
    <property type="project" value="InterPro"/>
</dbReference>
<dbReference type="InterPro" id="IPR036890">
    <property type="entry name" value="HATPase_C_sf"/>
</dbReference>
<dbReference type="FunFam" id="3.30.565.10:FF:000009">
    <property type="entry name" value="Molecular chaperone HtpG"/>
    <property type="match status" value="1"/>
</dbReference>
<dbReference type="InterPro" id="IPR020568">
    <property type="entry name" value="Ribosomal_Su5_D2-typ_SF"/>
</dbReference>
<dbReference type="InterPro" id="IPR001404">
    <property type="entry name" value="Hsp90_fam"/>
</dbReference>
<evidence type="ECO:0000256" key="3">
    <source>
        <dbReference type="ARBA" id="ARBA00022490"/>
    </source>
</evidence>
<dbReference type="HAMAP" id="MF_00505">
    <property type="entry name" value="HSP90"/>
    <property type="match status" value="1"/>
</dbReference>
<dbReference type="SUPFAM" id="SSF55874">
    <property type="entry name" value="ATPase domain of HSP90 chaperone/DNA topoisomerase II/histidine kinase"/>
    <property type="match status" value="1"/>
</dbReference>
<keyword evidence="6 9" id="KW-0346">Stress response</keyword>
<sequence length="717" mass="81477">MLSQISKIALPKAASSISLNSLQQLERISLKSLKNYRACNIAKTSRRFLVTENSDPLNNEEEDKIPEEGTITVNEKTVGNAVKHEFKTETKRLLDIVAKSLYSDKEVFIRELISNASDALEKVRYLQLTDEKALDESVANNPAEIHISINKKERTIIFQDFGIGMNEDEVNNNLGTIANSGTLAFLKKLDQSSSSAKENMIGQFGVGFYSCLMVAEKVEVFTRSAHKGSKGYCWTSDGTGSYDVAEADGVTVGTKIVIHLREDCKDFADISTVQRIIKRYSNFVQYPIVLNNKRLNTIQALWTMNKNEITEDQHIEFYRFIANAHDKPQFTLLYKTDAPIQISSLLYVPQYHSETMGLGRMQPGVSLYSRKVLIQAKCKQLLPEWLRFVRGVIDSEDIPLNVSREMLQDNALIARLKNVMTTRIIKWLLEESKRDPEKYKLFASNFGNFLKEGICADYGFKTDIAALLRFPSTKTGKDEVTSFDEYVEKMPKDQECIFYTCTPNRSIVEDSPYYEPFKQNDVEVILCHEAIDEFVMNNLHLYKGKRILNIESQAAAEEIAKKNKVENAASKLDEKEEKEMIEWVKESLGKALVSQVTVNNRIASTPALLRDHDASISRRLMMMMPGSKLSGMPIPPQRLEINTSHRVIVGLNRLRKTKPEIAKEVMRQVYDNALISAGLLQDPRTIIRRLNKLMENVVEANDTEVKTETKTETETKN</sequence>
<keyword evidence="4 8" id="KW-0547">Nucleotide-binding</keyword>
<evidence type="ECO:0000256" key="2">
    <source>
        <dbReference type="ARBA" id="ARBA00008239"/>
    </source>
</evidence>
<keyword evidence="3" id="KW-0963">Cytoplasm</keyword>
<comment type="similarity">
    <text evidence="2">Belongs to the heat shock protein 90 family.</text>
</comment>
<dbReference type="GO" id="GO:0005737">
    <property type="term" value="C:cytoplasm"/>
    <property type="evidence" value="ECO:0007669"/>
    <property type="project" value="UniProtKB-SubCell"/>
</dbReference>
<keyword evidence="5 8" id="KW-0067">ATP-binding</keyword>
<dbReference type="Gene3D" id="1.20.120.790">
    <property type="entry name" value="Heat shock protein 90, C-terminal domain"/>
    <property type="match status" value="1"/>
</dbReference>
<dbReference type="GO" id="GO:0140662">
    <property type="term" value="F:ATP-dependent protein folding chaperone"/>
    <property type="evidence" value="ECO:0007669"/>
    <property type="project" value="InterPro"/>
</dbReference>
<dbReference type="CDD" id="cd16927">
    <property type="entry name" value="HATPase_Hsp90-like"/>
    <property type="match status" value="1"/>
</dbReference>
<feature type="binding site" evidence="8">
    <location>
        <position position="160"/>
    </location>
    <ligand>
        <name>ATP</name>
        <dbReference type="ChEBI" id="CHEBI:30616"/>
    </ligand>
</feature>
<dbReference type="PRINTS" id="PR00775">
    <property type="entry name" value="HEATSHOCK90"/>
</dbReference>
<dbReference type="EMBL" id="MCFG01000188">
    <property type="protein sequence ID" value="ORX79066.1"/>
    <property type="molecule type" value="Genomic_DNA"/>
</dbReference>
<dbReference type="SUPFAM" id="SSF110942">
    <property type="entry name" value="HSP90 C-terminal domain"/>
    <property type="match status" value="1"/>
</dbReference>
<protein>
    <submittedName>
        <fullName evidence="9">Heat shock protein Hsp90 family protein</fullName>
    </submittedName>
</protein>
<evidence type="ECO:0000256" key="6">
    <source>
        <dbReference type="ARBA" id="ARBA00023016"/>
    </source>
</evidence>
<dbReference type="GO" id="GO:0005524">
    <property type="term" value="F:ATP binding"/>
    <property type="evidence" value="ECO:0007669"/>
    <property type="project" value="UniProtKB-KW"/>
</dbReference>
<feature type="binding site" evidence="8">
    <location>
        <begin position="203"/>
        <end position="208"/>
    </location>
    <ligand>
        <name>ATP</name>
        <dbReference type="ChEBI" id="CHEBI:30616"/>
    </ligand>
</feature>
<feature type="binding site" evidence="8">
    <location>
        <position position="173"/>
    </location>
    <ligand>
        <name>ATP</name>
        <dbReference type="ChEBI" id="CHEBI:30616"/>
    </ligand>
</feature>
<name>A0A1Y1X0X5_9FUNG</name>
<evidence type="ECO:0000256" key="5">
    <source>
        <dbReference type="ARBA" id="ARBA00022840"/>
    </source>
</evidence>
<dbReference type="FunFam" id="3.30.230.80:FF:000004">
    <property type="entry name" value="Heat shock protein 75 kDa"/>
    <property type="match status" value="1"/>
</dbReference>
<dbReference type="OrthoDB" id="28737at2759"/>
<accession>A0A1Y1X0X5</accession>
<evidence type="ECO:0000256" key="4">
    <source>
        <dbReference type="ARBA" id="ARBA00022741"/>
    </source>
</evidence>
<evidence type="ECO:0000313" key="10">
    <source>
        <dbReference type="Proteomes" id="UP000193944"/>
    </source>
</evidence>
<keyword evidence="7" id="KW-0143">Chaperone</keyword>
<dbReference type="InterPro" id="IPR020575">
    <property type="entry name" value="Hsp90_N"/>
</dbReference>
<dbReference type="Proteomes" id="UP000193944">
    <property type="component" value="Unassembled WGS sequence"/>
</dbReference>